<dbReference type="CDD" id="cd06225">
    <property type="entry name" value="HAMP"/>
    <property type="match status" value="1"/>
</dbReference>
<evidence type="ECO:0000256" key="1">
    <source>
        <dbReference type="ARBA" id="ARBA00004236"/>
    </source>
</evidence>
<dbReference type="PANTHER" id="PTHR32089">
    <property type="entry name" value="METHYL-ACCEPTING CHEMOTAXIS PROTEIN MCPB"/>
    <property type="match status" value="1"/>
</dbReference>
<dbReference type="RefSeq" id="WP_161406380.1">
    <property type="nucleotide sequence ID" value="NZ_WTUZ01000010.1"/>
</dbReference>
<feature type="domain" description="HAMP" evidence="9">
    <location>
        <begin position="71"/>
        <end position="126"/>
    </location>
</feature>
<evidence type="ECO:0000313" key="10">
    <source>
        <dbReference type="EMBL" id="MZQ82217.1"/>
    </source>
</evidence>
<dbReference type="Pfam" id="PF00015">
    <property type="entry name" value="MCPsignal"/>
    <property type="match status" value="1"/>
</dbReference>
<feature type="domain" description="Methyl-accepting transducer" evidence="8">
    <location>
        <begin position="145"/>
        <end position="381"/>
    </location>
</feature>
<keyword evidence="7" id="KW-0812">Transmembrane</keyword>
<dbReference type="AlphaFoldDB" id="A0A6L8UWB1"/>
<dbReference type="EMBL" id="WTUZ01000010">
    <property type="protein sequence ID" value="MZQ82217.1"/>
    <property type="molecule type" value="Genomic_DNA"/>
</dbReference>
<evidence type="ECO:0000256" key="6">
    <source>
        <dbReference type="PROSITE-ProRule" id="PRU00284"/>
    </source>
</evidence>
<sequence length="431" mass="46852">MRYTIQTKLMISFSLAACLLGVTGQVWYNLAQNVQVQHLSAEGFSSIVNFALGVTVASFACILGIGLWTSRVLSRPAVQIAERMEHMASGHIVEEELSVQIRHRDELGDAAKAMSRMARNLRSLIRRVSASSQQLTTGVETLNLTAEQTVKTSKEIGDSMNQVTLGAERQVDRVSVTMNTLDEMNSGLHRIADFFETVDASAHNAMNEAAAGNEVIHKNMAQIKSIQSVCDDSAENVRNLSIHTQEIGNFVRIITGISETTHLLALNASIEAARAGEHGRGFSVVANEVKKLADDSKKAAHHISNIVKSIQAETFQAFQTMQQSSLEVSTGMELMSEASIAFKQISEAVNEVTTLSGQIREITNDAFARAAQITSAVNELASIAKEAVTSSSLVASSSLEQTASMEDIFIASEELHKMGHELNDLVRMFRV</sequence>
<dbReference type="Proteomes" id="UP000481087">
    <property type="component" value="Unassembled WGS sequence"/>
</dbReference>
<evidence type="ECO:0000256" key="2">
    <source>
        <dbReference type="ARBA" id="ARBA00022475"/>
    </source>
</evidence>
<evidence type="ECO:0000256" key="4">
    <source>
        <dbReference type="ARBA" id="ARBA00023224"/>
    </source>
</evidence>
<dbReference type="PROSITE" id="PS50111">
    <property type="entry name" value="CHEMOTAXIS_TRANSDUC_2"/>
    <property type="match status" value="1"/>
</dbReference>
<feature type="transmembrane region" description="Helical" evidence="7">
    <location>
        <begin position="47"/>
        <end position="68"/>
    </location>
</feature>
<keyword evidence="2" id="KW-1003">Cell membrane</keyword>
<evidence type="ECO:0000256" key="7">
    <source>
        <dbReference type="SAM" id="Phobius"/>
    </source>
</evidence>
<name>A0A6L8UWB1_9BACL</name>
<evidence type="ECO:0000259" key="8">
    <source>
        <dbReference type="PROSITE" id="PS50111"/>
    </source>
</evidence>
<organism evidence="10 11">
    <name type="scientific">Paenibacillus silvestris</name>
    <dbReference type="NCBI Taxonomy" id="2606219"/>
    <lineage>
        <taxon>Bacteria</taxon>
        <taxon>Bacillati</taxon>
        <taxon>Bacillota</taxon>
        <taxon>Bacilli</taxon>
        <taxon>Bacillales</taxon>
        <taxon>Paenibacillaceae</taxon>
        <taxon>Paenibacillus</taxon>
    </lineage>
</organism>
<dbReference type="Gene3D" id="1.10.287.950">
    <property type="entry name" value="Methyl-accepting chemotaxis protein"/>
    <property type="match status" value="1"/>
</dbReference>
<comment type="similarity">
    <text evidence="5">Belongs to the methyl-accepting chemotaxis (MCP) protein family.</text>
</comment>
<keyword evidence="11" id="KW-1185">Reference proteome</keyword>
<evidence type="ECO:0000313" key="11">
    <source>
        <dbReference type="Proteomes" id="UP000481087"/>
    </source>
</evidence>
<protein>
    <submittedName>
        <fullName evidence="10">HAMP domain-containing protein</fullName>
    </submittedName>
</protein>
<dbReference type="GO" id="GO:0007165">
    <property type="term" value="P:signal transduction"/>
    <property type="evidence" value="ECO:0007669"/>
    <property type="project" value="UniProtKB-KW"/>
</dbReference>
<keyword evidence="3 7" id="KW-0472">Membrane</keyword>
<reference evidence="10 11" key="1">
    <citation type="submission" date="2019-12" db="EMBL/GenBank/DDBJ databases">
        <title>Paenibacillus sp. nov. sp. isolated from soil.</title>
        <authorList>
            <person name="Kim J."/>
            <person name="Jeong S.E."/>
            <person name="Jung H.S."/>
            <person name="Jeon C.O."/>
        </authorList>
    </citation>
    <scope>NUCLEOTIDE SEQUENCE [LARGE SCALE GENOMIC DNA]</scope>
    <source>
        <strain evidence="10 11">5J-6</strain>
    </source>
</reference>
<dbReference type="SUPFAM" id="SSF58104">
    <property type="entry name" value="Methyl-accepting chemotaxis protein (MCP) signaling domain"/>
    <property type="match status" value="1"/>
</dbReference>
<dbReference type="InterPro" id="IPR003660">
    <property type="entry name" value="HAMP_dom"/>
</dbReference>
<dbReference type="GO" id="GO:0005886">
    <property type="term" value="C:plasma membrane"/>
    <property type="evidence" value="ECO:0007669"/>
    <property type="project" value="UniProtKB-SubCell"/>
</dbReference>
<dbReference type="SMART" id="SM00304">
    <property type="entry name" value="HAMP"/>
    <property type="match status" value="1"/>
</dbReference>
<dbReference type="Gene3D" id="6.10.340.10">
    <property type="match status" value="1"/>
</dbReference>
<dbReference type="Pfam" id="PF00672">
    <property type="entry name" value="HAMP"/>
    <property type="match status" value="1"/>
</dbReference>
<dbReference type="PANTHER" id="PTHR32089:SF112">
    <property type="entry name" value="LYSOZYME-LIKE PROTEIN-RELATED"/>
    <property type="match status" value="1"/>
</dbReference>
<dbReference type="SMART" id="SM00283">
    <property type="entry name" value="MA"/>
    <property type="match status" value="1"/>
</dbReference>
<comment type="caution">
    <text evidence="10">The sequence shown here is derived from an EMBL/GenBank/DDBJ whole genome shotgun (WGS) entry which is preliminary data.</text>
</comment>
<gene>
    <name evidence="10" type="ORF">GQF01_08690</name>
</gene>
<evidence type="ECO:0000259" key="9">
    <source>
        <dbReference type="PROSITE" id="PS50885"/>
    </source>
</evidence>
<keyword evidence="7" id="KW-1133">Transmembrane helix</keyword>
<evidence type="ECO:0000256" key="3">
    <source>
        <dbReference type="ARBA" id="ARBA00023136"/>
    </source>
</evidence>
<keyword evidence="4 6" id="KW-0807">Transducer</keyword>
<evidence type="ECO:0000256" key="5">
    <source>
        <dbReference type="ARBA" id="ARBA00029447"/>
    </source>
</evidence>
<proteinExistence type="inferred from homology"/>
<comment type="subcellular location">
    <subcellularLocation>
        <location evidence="1">Cell membrane</location>
    </subcellularLocation>
</comment>
<dbReference type="InterPro" id="IPR004089">
    <property type="entry name" value="MCPsignal_dom"/>
</dbReference>
<accession>A0A6L8UWB1</accession>
<dbReference type="PROSITE" id="PS50885">
    <property type="entry name" value="HAMP"/>
    <property type="match status" value="1"/>
</dbReference>